<sequence>MPASRFFKWPRELRDIVYEFALTGSNGQLVCRKLAARPPLSNRFPYYGKAYPKHRFPYHRRAYPEHGFKLYLNAPSDCVANNLLYVCRPLYDETKGLAEKFNDIVFIQYNMPDMSDLMQFRRFVSFGPYGPHILRVILKTVYNPEHLGLRGRSQRTRTRTYH</sequence>
<name>A0A9P4LG86_9PLEO</name>
<proteinExistence type="predicted"/>
<dbReference type="EMBL" id="ML978361">
    <property type="protein sequence ID" value="KAF2023297.1"/>
    <property type="molecule type" value="Genomic_DNA"/>
</dbReference>
<dbReference type="Proteomes" id="UP000799777">
    <property type="component" value="Unassembled WGS sequence"/>
</dbReference>
<protein>
    <submittedName>
        <fullName evidence="1">Uncharacterized protein</fullName>
    </submittedName>
</protein>
<dbReference type="AlphaFoldDB" id="A0A9P4LG86"/>
<accession>A0A9P4LG86</accession>
<organism evidence="1 2">
    <name type="scientific">Setomelanomma holmii</name>
    <dbReference type="NCBI Taxonomy" id="210430"/>
    <lineage>
        <taxon>Eukaryota</taxon>
        <taxon>Fungi</taxon>
        <taxon>Dikarya</taxon>
        <taxon>Ascomycota</taxon>
        <taxon>Pezizomycotina</taxon>
        <taxon>Dothideomycetes</taxon>
        <taxon>Pleosporomycetidae</taxon>
        <taxon>Pleosporales</taxon>
        <taxon>Pleosporineae</taxon>
        <taxon>Phaeosphaeriaceae</taxon>
        <taxon>Setomelanomma</taxon>
    </lineage>
</organism>
<reference evidence="1" key="1">
    <citation type="journal article" date="2020" name="Stud. Mycol.">
        <title>101 Dothideomycetes genomes: a test case for predicting lifestyles and emergence of pathogens.</title>
        <authorList>
            <person name="Haridas S."/>
            <person name="Albert R."/>
            <person name="Binder M."/>
            <person name="Bloem J."/>
            <person name="Labutti K."/>
            <person name="Salamov A."/>
            <person name="Andreopoulos B."/>
            <person name="Baker S."/>
            <person name="Barry K."/>
            <person name="Bills G."/>
            <person name="Bluhm B."/>
            <person name="Cannon C."/>
            <person name="Castanera R."/>
            <person name="Culley D."/>
            <person name="Daum C."/>
            <person name="Ezra D."/>
            <person name="Gonzalez J."/>
            <person name="Henrissat B."/>
            <person name="Kuo A."/>
            <person name="Liang C."/>
            <person name="Lipzen A."/>
            <person name="Lutzoni F."/>
            <person name="Magnuson J."/>
            <person name="Mondo S."/>
            <person name="Nolan M."/>
            <person name="Ohm R."/>
            <person name="Pangilinan J."/>
            <person name="Park H.-J."/>
            <person name="Ramirez L."/>
            <person name="Alfaro M."/>
            <person name="Sun H."/>
            <person name="Tritt A."/>
            <person name="Yoshinaga Y."/>
            <person name="Zwiers L.-H."/>
            <person name="Turgeon B."/>
            <person name="Goodwin S."/>
            <person name="Spatafora J."/>
            <person name="Crous P."/>
            <person name="Grigoriev I."/>
        </authorList>
    </citation>
    <scope>NUCLEOTIDE SEQUENCE</scope>
    <source>
        <strain evidence="1">CBS 110217</strain>
    </source>
</reference>
<comment type="caution">
    <text evidence="1">The sequence shown here is derived from an EMBL/GenBank/DDBJ whole genome shotgun (WGS) entry which is preliminary data.</text>
</comment>
<dbReference type="OrthoDB" id="4790878at2759"/>
<keyword evidence="2" id="KW-1185">Reference proteome</keyword>
<evidence type="ECO:0000313" key="1">
    <source>
        <dbReference type="EMBL" id="KAF2023297.1"/>
    </source>
</evidence>
<evidence type="ECO:0000313" key="2">
    <source>
        <dbReference type="Proteomes" id="UP000799777"/>
    </source>
</evidence>
<gene>
    <name evidence="1" type="ORF">EK21DRAFT_81243</name>
</gene>